<dbReference type="Gene3D" id="3.40.50.620">
    <property type="entry name" value="HUPs"/>
    <property type="match status" value="1"/>
</dbReference>
<dbReference type="InterPro" id="IPR014729">
    <property type="entry name" value="Rossmann-like_a/b/a_fold"/>
</dbReference>
<keyword evidence="2" id="KW-0067">ATP-binding</keyword>
<organism evidence="3 4">
    <name type="scientific">Forsythia ovata</name>
    <dbReference type="NCBI Taxonomy" id="205694"/>
    <lineage>
        <taxon>Eukaryota</taxon>
        <taxon>Viridiplantae</taxon>
        <taxon>Streptophyta</taxon>
        <taxon>Embryophyta</taxon>
        <taxon>Tracheophyta</taxon>
        <taxon>Spermatophyta</taxon>
        <taxon>Magnoliopsida</taxon>
        <taxon>eudicotyledons</taxon>
        <taxon>Gunneridae</taxon>
        <taxon>Pentapetalae</taxon>
        <taxon>asterids</taxon>
        <taxon>lamiids</taxon>
        <taxon>Lamiales</taxon>
        <taxon>Oleaceae</taxon>
        <taxon>Forsythieae</taxon>
        <taxon>Forsythia</taxon>
    </lineage>
</organism>
<accession>A0ABD1UA93</accession>
<evidence type="ECO:0000256" key="2">
    <source>
        <dbReference type="ARBA" id="ARBA00022840"/>
    </source>
</evidence>
<protein>
    <submittedName>
        <fullName evidence="3">Asparagine synthetase [glutamine-hydrolyzing] 3</fullName>
    </submittedName>
</protein>
<evidence type="ECO:0000313" key="4">
    <source>
        <dbReference type="Proteomes" id="UP001604277"/>
    </source>
</evidence>
<dbReference type="SUPFAM" id="SSF52402">
    <property type="entry name" value="Adenine nucleotide alpha hydrolases-like"/>
    <property type="match status" value="1"/>
</dbReference>
<dbReference type="PANTHER" id="PTHR11772:SF2">
    <property type="entry name" value="ASPARAGINE SYNTHETASE [GLUTAMINE-HYDROLYZING]"/>
    <property type="match status" value="1"/>
</dbReference>
<dbReference type="PANTHER" id="PTHR11772">
    <property type="entry name" value="ASPARAGINE SYNTHETASE"/>
    <property type="match status" value="1"/>
</dbReference>
<name>A0ABD1UA93_9LAMI</name>
<dbReference type="Proteomes" id="UP001604277">
    <property type="component" value="Unassembled WGS sequence"/>
</dbReference>
<gene>
    <name evidence="3" type="ORF">Fot_25476</name>
</gene>
<reference evidence="4" key="1">
    <citation type="submission" date="2024-07" db="EMBL/GenBank/DDBJ databases">
        <title>Two chromosome-level genome assemblies of Korean endemic species Abeliophyllum distichum and Forsythia ovata (Oleaceae).</title>
        <authorList>
            <person name="Jang H."/>
        </authorList>
    </citation>
    <scope>NUCLEOTIDE SEQUENCE [LARGE SCALE GENOMIC DNA]</scope>
</reference>
<dbReference type="AlphaFoldDB" id="A0ABD1UA93"/>
<evidence type="ECO:0000313" key="3">
    <source>
        <dbReference type="EMBL" id="KAL2521553.1"/>
    </source>
</evidence>
<dbReference type="EMBL" id="JBFOLJ010000007">
    <property type="protein sequence ID" value="KAL2521553.1"/>
    <property type="molecule type" value="Genomic_DNA"/>
</dbReference>
<keyword evidence="1" id="KW-0547">Nucleotide-binding</keyword>
<sequence>MPLMMNRIHICRRQKEQFSDGVGYSWIDGLKDHANQQVTDAMLANASFVFPENTPTTKEGYYYDSSTIGLSSSDSSQRWNAARSTVPGGPSVACSTAKAVEWDAAWSNNLDPSGRAAFGVHVAAYGEAKEATDASVMNGFSH</sequence>
<dbReference type="GO" id="GO:0005524">
    <property type="term" value="F:ATP binding"/>
    <property type="evidence" value="ECO:0007669"/>
    <property type="project" value="UniProtKB-KW"/>
</dbReference>
<evidence type="ECO:0000256" key="1">
    <source>
        <dbReference type="ARBA" id="ARBA00022741"/>
    </source>
</evidence>
<keyword evidence="4" id="KW-1185">Reference proteome</keyword>
<comment type="caution">
    <text evidence="3">The sequence shown here is derived from an EMBL/GenBank/DDBJ whole genome shotgun (WGS) entry which is preliminary data.</text>
</comment>
<dbReference type="InterPro" id="IPR050795">
    <property type="entry name" value="Asn_Synthetase"/>
</dbReference>
<proteinExistence type="predicted"/>